<sequence length="80" mass="8902">MDHTVRLWDISPDALQHTLHGHSKWVSSVAFSPDGRLIASGSYGSVRLWDTATGALQQTLKRFWSGGLLSWRPTSNLELP</sequence>
<gene>
    <name evidence="4" type="ORF">N7494_004198</name>
</gene>
<dbReference type="PANTHER" id="PTHR19848:SF8">
    <property type="entry name" value="F-BOX AND WD REPEAT DOMAIN CONTAINING 7"/>
    <property type="match status" value="1"/>
</dbReference>
<evidence type="ECO:0000256" key="3">
    <source>
        <dbReference type="PROSITE-ProRule" id="PRU00221"/>
    </source>
</evidence>
<dbReference type="InterPro" id="IPR036322">
    <property type="entry name" value="WD40_repeat_dom_sf"/>
</dbReference>
<evidence type="ECO:0000256" key="2">
    <source>
        <dbReference type="ARBA" id="ARBA00022737"/>
    </source>
</evidence>
<feature type="repeat" description="WD" evidence="3">
    <location>
        <begin position="19"/>
        <end position="59"/>
    </location>
</feature>
<dbReference type="InterPro" id="IPR001680">
    <property type="entry name" value="WD40_rpt"/>
</dbReference>
<proteinExistence type="predicted"/>
<dbReference type="PROSITE" id="PS50082">
    <property type="entry name" value="WD_REPEATS_2"/>
    <property type="match status" value="2"/>
</dbReference>
<evidence type="ECO:0008006" key="6">
    <source>
        <dbReference type="Google" id="ProtNLM"/>
    </source>
</evidence>
<reference evidence="4 5" key="1">
    <citation type="journal article" date="2023" name="IMA Fungus">
        <title>Comparative genomic study of the Penicillium genus elucidates a diverse pangenome and 15 lateral gene transfer events.</title>
        <authorList>
            <person name="Petersen C."/>
            <person name="Sorensen T."/>
            <person name="Nielsen M.R."/>
            <person name="Sondergaard T.E."/>
            <person name="Sorensen J.L."/>
            <person name="Fitzpatrick D.A."/>
            <person name="Frisvad J.C."/>
            <person name="Nielsen K.L."/>
        </authorList>
    </citation>
    <scope>NUCLEOTIDE SEQUENCE [LARGE SCALE GENOMIC DNA]</scope>
    <source>
        <strain evidence="4 5">IBT 35679</strain>
    </source>
</reference>
<protein>
    <recommendedName>
        <fullName evidence="6">Vegetative incompatibility protein HET-E-1</fullName>
    </recommendedName>
</protein>
<evidence type="ECO:0000313" key="5">
    <source>
        <dbReference type="Proteomes" id="UP001220324"/>
    </source>
</evidence>
<keyword evidence="5" id="KW-1185">Reference proteome</keyword>
<dbReference type="SMART" id="SM00320">
    <property type="entry name" value="WD40"/>
    <property type="match status" value="1"/>
</dbReference>
<dbReference type="EMBL" id="JAQIZZ010000003">
    <property type="protein sequence ID" value="KAJ5546613.1"/>
    <property type="molecule type" value="Genomic_DNA"/>
</dbReference>
<keyword evidence="2" id="KW-0677">Repeat</keyword>
<comment type="caution">
    <text evidence="4">The sequence shown here is derived from an EMBL/GenBank/DDBJ whole genome shotgun (WGS) entry which is preliminary data.</text>
</comment>
<dbReference type="AlphaFoldDB" id="A0AAD6GIP8"/>
<dbReference type="PROSITE" id="PS50294">
    <property type="entry name" value="WD_REPEATS_REGION"/>
    <property type="match status" value="1"/>
</dbReference>
<dbReference type="Gene3D" id="2.130.10.10">
    <property type="entry name" value="YVTN repeat-like/Quinoprotein amine dehydrogenase"/>
    <property type="match status" value="1"/>
</dbReference>
<accession>A0AAD6GIP8</accession>
<evidence type="ECO:0000313" key="4">
    <source>
        <dbReference type="EMBL" id="KAJ5546613.1"/>
    </source>
</evidence>
<dbReference type="InterPro" id="IPR015943">
    <property type="entry name" value="WD40/YVTN_repeat-like_dom_sf"/>
</dbReference>
<dbReference type="Pfam" id="PF00400">
    <property type="entry name" value="WD40"/>
    <property type="match status" value="1"/>
</dbReference>
<organism evidence="4 5">
    <name type="scientific">Penicillium frequentans</name>
    <dbReference type="NCBI Taxonomy" id="3151616"/>
    <lineage>
        <taxon>Eukaryota</taxon>
        <taxon>Fungi</taxon>
        <taxon>Dikarya</taxon>
        <taxon>Ascomycota</taxon>
        <taxon>Pezizomycotina</taxon>
        <taxon>Eurotiomycetes</taxon>
        <taxon>Eurotiomycetidae</taxon>
        <taxon>Eurotiales</taxon>
        <taxon>Aspergillaceae</taxon>
        <taxon>Penicillium</taxon>
    </lineage>
</organism>
<dbReference type="SUPFAM" id="SSF50978">
    <property type="entry name" value="WD40 repeat-like"/>
    <property type="match status" value="1"/>
</dbReference>
<dbReference type="PANTHER" id="PTHR19848">
    <property type="entry name" value="WD40 REPEAT PROTEIN"/>
    <property type="match status" value="1"/>
</dbReference>
<name>A0AAD6GIP8_9EURO</name>
<evidence type="ECO:0000256" key="1">
    <source>
        <dbReference type="ARBA" id="ARBA00022574"/>
    </source>
</evidence>
<dbReference type="Proteomes" id="UP001220324">
    <property type="component" value="Unassembled WGS sequence"/>
</dbReference>
<feature type="repeat" description="WD" evidence="3">
    <location>
        <begin position="1"/>
        <end position="18"/>
    </location>
</feature>
<keyword evidence="1 3" id="KW-0853">WD repeat</keyword>